<evidence type="ECO:0000313" key="2">
    <source>
        <dbReference type="Proteomes" id="UP000006639"/>
    </source>
</evidence>
<reference evidence="1 2" key="1">
    <citation type="journal article" date="2011" name="Mol. Biol. Evol.">
        <title>Phylogenomic evidence for the presence of a flagellum and cbb3 oxidase in the free-living mitochondrial ancestor.</title>
        <authorList>
            <person name="Sassera D."/>
            <person name="Lo N."/>
            <person name="Epis S."/>
            <person name="D'Auria G."/>
            <person name="Montagna M."/>
            <person name="Comandatore F."/>
            <person name="Horner D."/>
            <person name="Pereto J."/>
            <person name="Luciano A.M."/>
            <person name="Franciosi F."/>
            <person name="Ferri E."/>
            <person name="Crotti E."/>
            <person name="Bazzocchi C."/>
            <person name="Daffonchio D."/>
            <person name="Sacchi L."/>
            <person name="Moya A."/>
            <person name="Latorre A."/>
            <person name="Bandi C."/>
        </authorList>
    </citation>
    <scope>NUCLEOTIDE SEQUENCE [LARGE SCALE GENOMIC DNA]</scope>
    <source>
        <strain evidence="1 2">IricVA</strain>
    </source>
</reference>
<dbReference type="Proteomes" id="UP000006639">
    <property type="component" value="Chromosome"/>
</dbReference>
<protein>
    <submittedName>
        <fullName evidence="1">Uncharacterized protein</fullName>
    </submittedName>
</protein>
<gene>
    <name evidence="1" type="ordered locus">midi_01145</name>
</gene>
<dbReference type="STRING" id="696127.midi_01145"/>
<organism evidence="1 2">
    <name type="scientific">Midichloria mitochondrii (strain IricVA)</name>
    <dbReference type="NCBI Taxonomy" id="696127"/>
    <lineage>
        <taxon>Bacteria</taxon>
        <taxon>Pseudomonadati</taxon>
        <taxon>Pseudomonadota</taxon>
        <taxon>Alphaproteobacteria</taxon>
        <taxon>Rickettsiales</taxon>
        <taxon>Candidatus Midichloriaceae</taxon>
        <taxon>Candidatus Midichloria</taxon>
    </lineage>
</organism>
<accession>F7XU62</accession>
<dbReference type="HOGENOM" id="CLU_3292501_0_0_5"/>
<proteinExistence type="predicted"/>
<dbReference type="EMBL" id="CP002130">
    <property type="protein sequence ID" value="AEI89421.1"/>
    <property type="molecule type" value="Genomic_DNA"/>
</dbReference>
<dbReference type="KEGG" id="mmn:midi_01145"/>
<keyword evidence="2" id="KW-1185">Reference proteome</keyword>
<evidence type="ECO:0000313" key="1">
    <source>
        <dbReference type="EMBL" id="AEI89421.1"/>
    </source>
</evidence>
<dbReference type="RefSeq" id="WP_013951613.1">
    <property type="nucleotide sequence ID" value="NC_015722.1"/>
</dbReference>
<sequence>MVSGSVNRVAILLGDGDVTPFFKPAVHYDAGGASEGISSR</sequence>
<dbReference type="AlphaFoldDB" id="F7XU62"/>
<name>F7XU62_MIDMI</name>